<dbReference type="Proteomes" id="UP000254978">
    <property type="component" value="Unassembled WGS sequence"/>
</dbReference>
<dbReference type="EMBL" id="UGQT01000001">
    <property type="protein sequence ID" value="STZ61279.1"/>
    <property type="molecule type" value="Genomic_DNA"/>
</dbReference>
<organism evidence="3 4">
    <name type="scientific">Mycolicibacterium tokaiense</name>
    <dbReference type="NCBI Taxonomy" id="39695"/>
    <lineage>
        <taxon>Bacteria</taxon>
        <taxon>Bacillati</taxon>
        <taxon>Actinomycetota</taxon>
        <taxon>Actinomycetes</taxon>
        <taxon>Mycobacteriales</taxon>
        <taxon>Mycobacteriaceae</taxon>
        <taxon>Mycolicibacterium</taxon>
    </lineage>
</organism>
<gene>
    <name evidence="3" type="ORF">NCTC10821_04828</name>
</gene>
<keyword evidence="4" id="KW-1185">Reference proteome</keyword>
<dbReference type="PROSITE" id="PS51257">
    <property type="entry name" value="PROKAR_LIPOPROTEIN"/>
    <property type="match status" value="1"/>
</dbReference>
<sequence length="211" mass="21210">MKTSIASAAALICVLTACGGGGDTAADKTSSPTSAATSEADSSTETTTADAAADAAAEPDYSTLLMAAEDLDAPVPFIADAPQPNGDGVPGVTQTFRVEGNGAVIVDTLIVCEDAAQAEAVLTETVKTLGQSVVGEPQPWPLAPNGTIVTGTTLDGSSAITAVLFTEDNVLTTLEFNSQPGDLEPAPTDFVDSTGQLQIDAIREGLPELQG</sequence>
<evidence type="ECO:0000313" key="3">
    <source>
        <dbReference type="EMBL" id="STZ61279.1"/>
    </source>
</evidence>
<feature type="region of interest" description="Disordered" evidence="1">
    <location>
        <begin position="24"/>
        <end position="55"/>
    </location>
</feature>
<evidence type="ECO:0008006" key="5">
    <source>
        <dbReference type="Google" id="ProtNLM"/>
    </source>
</evidence>
<protein>
    <recommendedName>
        <fullName evidence="5">Lipoprotein LpqN</fullName>
    </recommendedName>
</protein>
<feature type="signal peptide" evidence="2">
    <location>
        <begin position="1"/>
        <end position="25"/>
    </location>
</feature>
<accession>A0A378TKL3</accession>
<feature type="chain" id="PRO_5017069508" description="Lipoprotein LpqN" evidence="2">
    <location>
        <begin position="26"/>
        <end position="211"/>
    </location>
</feature>
<reference evidence="3 4" key="1">
    <citation type="submission" date="2018-06" db="EMBL/GenBank/DDBJ databases">
        <authorList>
            <consortium name="Pathogen Informatics"/>
            <person name="Doyle S."/>
        </authorList>
    </citation>
    <scope>NUCLEOTIDE SEQUENCE [LARGE SCALE GENOMIC DNA]</scope>
    <source>
        <strain evidence="3 4">NCTC10821</strain>
    </source>
</reference>
<dbReference type="RefSeq" id="WP_115280254.1">
    <property type="nucleotide sequence ID" value="NZ_AP022600.1"/>
</dbReference>
<feature type="compositionally biased region" description="Low complexity" evidence="1">
    <location>
        <begin position="27"/>
        <end position="55"/>
    </location>
</feature>
<proteinExistence type="predicted"/>
<dbReference type="AlphaFoldDB" id="A0A378TKL3"/>
<keyword evidence="2" id="KW-0732">Signal</keyword>
<evidence type="ECO:0000256" key="2">
    <source>
        <dbReference type="SAM" id="SignalP"/>
    </source>
</evidence>
<evidence type="ECO:0000313" key="4">
    <source>
        <dbReference type="Proteomes" id="UP000254978"/>
    </source>
</evidence>
<name>A0A378TKL3_9MYCO</name>
<evidence type="ECO:0000256" key="1">
    <source>
        <dbReference type="SAM" id="MobiDB-lite"/>
    </source>
</evidence>
<dbReference type="OrthoDB" id="4726412at2"/>